<dbReference type="InterPro" id="IPR040921">
    <property type="entry name" value="Peptidase_S66C"/>
</dbReference>
<keyword evidence="4" id="KW-0378">Hydrolase</keyword>
<dbReference type="Gene3D" id="3.40.50.10740">
    <property type="entry name" value="Class I glutamine amidotransferase-like"/>
    <property type="match status" value="1"/>
</dbReference>
<evidence type="ECO:0000256" key="1">
    <source>
        <dbReference type="ARBA" id="ARBA00010233"/>
    </source>
</evidence>
<dbReference type="InterPro" id="IPR027461">
    <property type="entry name" value="Carboxypeptidase_A_C_sf"/>
</dbReference>
<evidence type="ECO:0000313" key="9">
    <source>
        <dbReference type="EMBL" id="MBF9071868.1"/>
    </source>
</evidence>
<evidence type="ECO:0000256" key="3">
    <source>
        <dbReference type="ARBA" id="ARBA00022670"/>
    </source>
</evidence>
<dbReference type="RefSeq" id="WP_196197024.1">
    <property type="nucleotide sequence ID" value="NZ_JADPRT010000013.1"/>
</dbReference>
<dbReference type="Pfam" id="PF02016">
    <property type="entry name" value="Peptidase_S66"/>
    <property type="match status" value="1"/>
</dbReference>
<dbReference type="CDD" id="cd07025">
    <property type="entry name" value="Peptidase_S66"/>
    <property type="match status" value="1"/>
</dbReference>
<evidence type="ECO:0000259" key="7">
    <source>
        <dbReference type="Pfam" id="PF02016"/>
    </source>
</evidence>
<keyword evidence="5" id="KW-0720">Serine protease</keyword>
<evidence type="ECO:0000256" key="4">
    <source>
        <dbReference type="ARBA" id="ARBA00022801"/>
    </source>
</evidence>
<reference evidence="9" key="1">
    <citation type="submission" date="2020-11" db="EMBL/GenBank/DDBJ databases">
        <title>Isolation and identification of active actinomycetes.</title>
        <authorList>
            <person name="Yu B."/>
        </authorList>
    </citation>
    <scope>NUCLEOTIDE SEQUENCE</scope>
    <source>
        <strain evidence="9">NEAU-YB345</strain>
    </source>
</reference>
<accession>A0A931FFQ8</accession>
<comment type="caution">
    <text evidence="9">The sequence shown here is derived from an EMBL/GenBank/DDBJ whole genome shotgun (WGS) entry which is preliminary data.</text>
</comment>
<dbReference type="GO" id="GO:0008236">
    <property type="term" value="F:serine-type peptidase activity"/>
    <property type="evidence" value="ECO:0007669"/>
    <property type="project" value="UniProtKB-KW"/>
</dbReference>
<keyword evidence="10" id="KW-1185">Reference proteome</keyword>
<protein>
    <submittedName>
        <fullName evidence="9">LD-carboxypeptidase</fullName>
    </submittedName>
</protein>
<proteinExistence type="inferred from homology"/>
<dbReference type="PIRSF" id="PIRSF028757">
    <property type="entry name" value="LD-carboxypeptidase"/>
    <property type="match status" value="1"/>
</dbReference>
<dbReference type="PANTHER" id="PTHR30237">
    <property type="entry name" value="MURAMOYLTETRAPEPTIDE CARBOXYPEPTIDASE"/>
    <property type="match status" value="1"/>
</dbReference>
<sequence length="318" mass="33950">MPVPPRLPSRLVKGDRIGIITVSAPEPHLHPDIYERGYQALSDRGFELLAAPSAQATHGYRAGSETELHDDFYAMLENPTISAVVCSGGGKNANRLLRGLDPARIVAHPKPIVGVSDPSLLLNAITARTGIPTFHGPAVLWDWGSLDAPAHTADHFLSVLSGEPDAARIDAPLTWLRPGTARGHLVAGCLSSLRCLLGTDWEPDWDGAILAWEDAFKPVEVLDQALTHFRDHGVLDRIAGMVVGDLVACEPCGGWSATEMVQDLCADYSFPIATGLPFGHTAVKYTLPIGTTVRLDSAADPALLIESPWVEPSSGGTR</sequence>
<evidence type="ECO:0000256" key="6">
    <source>
        <dbReference type="PIRSR" id="PIRSR028757-1"/>
    </source>
</evidence>
<organism evidence="9 10">
    <name type="scientific">Streptacidiphilus fuscans</name>
    <dbReference type="NCBI Taxonomy" id="2789292"/>
    <lineage>
        <taxon>Bacteria</taxon>
        <taxon>Bacillati</taxon>
        <taxon>Actinomycetota</taxon>
        <taxon>Actinomycetes</taxon>
        <taxon>Kitasatosporales</taxon>
        <taxon>Streptomycetaceae</taxon>
        <taxon>Streptacidiphilus</taxon>
    </lineage>
</organism>
<evidence type="ECO:0000256" key="2">
    <source>
        <dbReference type="ARBA" id="ARBA00022645"/>
    </source>
</evidence>
<dbReference type="GO" id="GO:0006508">
    <property type="term" value="P:proteolysis"/>
    <property type="evidence" value="ECO:0007669"/>
    <property type="project" value="UniProtKB-KW"/>
</dbReference>
<name>A0A931FFQ8_9ACTN</name>
<dbReference type="InterPro" id="IPR027478">
    <property type="entry name" value="LdcA_N"/>
</dbReference>
<dbReference type="SUPFAM" id="SSF52317">
    <property type="entry name" value="Class I glutamine amidotransferase-like"/>
    <property type="match status" value="1"/>
</dbReference>
<keyword evidence="3" id="KW-0645">Protease</keyword>
<feature type="active site" description="Charge relay system" evidence="6">
    <location>
        <position position="280"/>
    </location>
</feature>
<dbReference type="SUPFAM" id="SSF141986">
    <property type="entry name" value="LD-carboxypeptidase A C-terminal domain-like"/>
    <property type="match status" value="1"/>
</dbReference>
<feature type="domain" description="LD-carboxypeptidase N-terminal" evidence="7">
    <location>
        <begin position="17"/>
        <end position="136"/>
    </location>
</feature>
<evidence type="ECO:0000259" key="8">
    <source>
        <dbReference type="Pfam" id="PF17676"/>
    </source>
</evidence>
<dbReference type="InterPro" id="IPR040449">
    <property type="entry name" value="Peptidase_S66_N"/>
</dbReference>
<evidence type="ECO:0000256" key="5">
    <source>
        <dbReference type="ARBA" id="ARBA00022825"/>
    </source>
</evidence>
<dbReference type="PANTHER" id="PTHR30237:SF2">
    <property type="entry name" value="MUREIN TETRAPEPTIDE CARBOXYPEPTIDASE"/>
    <property type="match status" value="1"/>
</dbReference>
<comment type="similarity">
    <text evidence="1">Belongs to the peptidase S66 family.</text>
</comment>
<feature type="active site" description="Charge relay system" evidence="6">
    <location>
        <position position="213"/>
    </location>
</feature>
<dbReference type="Pfam" id="PF17676">
    <property type="entry name" value="Peptidase_S66C"/>
    <property type="match status" value="1"/>
</dbReference>
<dbReference type="InterPro" id="IPR003507">
    <property type="entry name" value="S66_fam"/>
</dbReference>
<feature type="active site" description="Nucleophile" evidence="6">
    <location>
        <position position="116"/>
    </location>
</feature>
<dbReference type="GO" id="GO:0004180">
    <property type="term" value="F:carboxypeptidase activity"/>
    <property type="evidence" value="ECO:0007669"/>
    <property type="project" value="UniProtKB-KW"/>
</dbReference>
<dbReference type="Proteomes" id="UP000657385">
    <property type="component" value="Unassembled WGS sequence"/>
</dbReference>
<gene>
    <name evidence="9" type="ORF">I2501_27975</name>
</gene>
<evidence type="ECO:0000313" key="10">
    <source>
        <dbReference type="Proteomes" id="UP000657385"/>
    </source>
</evidence>
<dbReference type="AlphaFoldDB" id="A0A931FFQ8"/>
<feature type="domain" description="LD-carboxypeptidase C-terminal" evidence="8">
    <location>
        <begin position="182"/>
        <end position="295"/>
    </location>
</feature>
<dbReference type="Gene3D" id="3.50.30.60">
    <property type="entry name" value="LD-carboxypeptidase A C-terminal domain-like"/>
    <property type="match status" value="1"/>
</dbReference>
<dbReference type="EMBL" id="JADPRT010000013">
    <property type="protein sequence ID" value="MBF9071868.1"/>
    <property type="molecule type" value="Genomic_DNA"/>
</dbReference>
<dbReference type="InterPro" id="IPR029062">
    <property type="entry name" value="Class_I_gatase-like"/>
</dbReference>
<keyword evidence="2" id="KW-0121">Carboxypeptidase</keyword>